<dbReference type="EMBL" id="CP020474">
    <property type="protein sequence ID" value="ARE85372.1"/>
    <property type="molecule type" value="Genomic_DNA"/>
</dbReference>
<evidence type="ECO:0000313" key="2">
    <source>
        <dbReference type="Proteomes" id="UP000192273"/>
    </source>
</evidence>
<sequence length="247" mass="27974">MVKRPPPTRWIMQQETADGPLNDTQIQQFAADFDLPRDSLRKLSSALGGCLSGRIVSRGILKVVKQMEMGPSELEKLIKELRQAQVRLSRASALYSEIEVQYPKVGRSKDNPNIVFRLMLENALRDVSVLSGTLARAAVKYGVHFTGEPDKRRNRDYRRTVILGCIFDTWHAADKNVSLTTNSVTSERTGPLVDFTNAIVRCITDPVSEIKGETIWKEVQGWREHQESKELYERLKLEEASVSTTDK</sequence>
<keyword evidence="2" id="KW-1185">Reference proteome</keyword>
<evidence type="ECO:0000313" key="1">
    <source>
        <dbReference type="EMBL" id="ARE85372.1"/>
    </source>
</evidence>
<accession>A0A1V0RUW8</accession>
<protein>
    <submittedName>
        <fullName evidence="1">Uncharacterized protein</fullName>
    </submittedName>
</protein>
<gene>
    <name evidence="1" type="ORF">ROSMUCSMR3_03926</name>
</gene>
<reference evidence="1 2" key="1">
    <citation type="submission" date="2017-03" db="EMBL/GenBank/DDBJ databases">
        <title>Genome Sequence of Roseovarius mucosus strain SMR3 Isolated from a culture of the Diatom Skeletonema marinoi.</title>
        <authorList>
            <person name="Topel M."/>
            <person name="Pinder M."/>
            <person name="Johansson O.N."/>
            <person name="Kourtchenko O."/>
            <person name="Godhe A."/>
            <person name="Clarke A.K."/>
        </authorList>
    </citation>
    <scope>NUCLEOTIDE SEQUENCE [LARGE SCALE GENOMIC DNA]</scope>
    <source>
        <strain evidence="1 2">SMR3</strain>
    </source>
</reference>
<name>A0A1V0RUW8_9RHOB</name>
<dbReference type="KEGG" id="rmm:ROSMUCSMR3_03926"/>
<dbReference type="AlphaFoldDB" id="A0A1V0RUW8"/>
<proteinExistence type="predicted"/>
<dbReference type="Proteomes" id="UP000192273">
    <property type="component" value="Chromosome"/>
</dbReference>
<organism evidence="1 2">
    <name type="scientific">Roseovarius mucosus</name>
    <dbReference type="NCBI Taxonomy" id="215743"/>
    <lineage>
        <taxon>Bacteria</taxon>
        <taxon>Pseudomonadati</taxon>
        <taxon>Pseudomonadota</taxon>
        <taxon>Alphaproteobacteria</taxon>
        <taxon>Rhodobacterales</taxon>
        <taxon>Roseobacteraceae</taxon>
        <taxon>Roseovarius</taxon>
    </lineage>
</organism>